<feature type="transmembrane region" description="Helical" evidence="1">
    <location>
        <begin position="282"/>
        <end position="308"/>
    </location>
</feature>
<dbReference type="EMBL" id="JBHSCX010000001">
    <property type="protein sequence ID" value="MFC4360672.1"/>
    <property type="molecule type" value="Genomic_DNA"/>
</dbReference>
<proteinExistence type="predicted"/>
<comment type="caution">
    <text evidence="2">The sequence shown here is derived from an EMBL/GenBank/DDBJ whole genome shotgun (WGS) entry which is preliminary data.</text>
</comment>
<accession>A0ABV8V114</accession>
<keyword evidence="1" id="KW-1133">Transmembrane helix</keyword>
<organism evidence="2 3">
    <name type="scientific">Simiduia curdlanivorans</name>
    <dbReference type="NCBI Taxonomy" id="1492769"/>
    <lineage>
        <taxon>Bacteria</taxon>
        <taxon>Pseudomonadati</taxon>
        <taxon>Pseudomonadota</taxon>
        <taxon>Gammaproteobacteria</taxon>
        <taxon>Cellvibrionales</taxon>
        <taxon>Cellvibrionaceae</taxon>
        <taxon>Simiduia</taxon>
    </lineage>
</organism>
<dbReference type="RefSeq" id="WP_290264384.1">
    <property type="nucleotide sequence ID" value="NZ_JAUFQG010000006.1"/>
</dbReference>
<evidence type="ECO:0000256" key="1">
    <source>
        <dbReference type="SAM" id="Phobius"/>
    </source>
</evidence>
<dbReference type="Proteomes" id="UP001595840">
    <property type="component" value="Unassembled WGS sequence"/>
</dbReference>
<sequence>MHESLLTYRKSRFAYIALGAVLFSGFLFITQVAGLQDTLLNIFGGAQVPNGGSWQGYTLGVIALGLVIWLTALGIRKRQYQSTLGSLQGWTSAHIYLGLATLIITTLHSAGQLGWNVHSLAYVLMVIVILSGLVGVYAYMRYPRLLASNKAGRTTDALFAELNELNERGLSIAKLCDPSVMSAVETSIARTALGGSAWAQLSGQDKSRCLLPITTNTEQSQAGLVDNKDQAAVIHFVANAIPRARKKTETSHLQQLLTITCRRQTILRQLRKDIQLRAGLKLWLVIHIPATVALLISLAIHIIAVFFFW</sequence>
<name>A0ABV8V114_9GAMM</name>
<reference evidence="3" key="1">
    <citation type="journal article" date="2019" name="Int. J. Syst. Evol. Microbiol.">
        <title>The Global Catalogue of Microorganisms (GCM) 10K type strain sequencing project: providing services to taxonomists for standard genome sequencing and annotation.</title>
        <authorList>
            <consortium name="The Broad Institute Genomics Platform"/>
            <consortium name="The Broad Institute Genome Sequencing Center for Infectious Disease"/>
            <person name="Wu L."/>
            <person name="Ma J."/>
        </authorList>
    </citation>
    <scope>NUCLEOTIDE SEQUENCE [LARGE SCALE GENOMIC DNA]</scope>
    <source>
        <strain evidence="3">CECT 8570</strain>
    </source>
</reference>
<feature type="transmembrane region" description="Helical" evidence="1">
    <location>
        <begin position="54"/>
        <end position="75"/>
    </location>
</feature>
<protein>
    <submittedName>
        <fullName evidence="2">Uncharacterized protein</fullName>
    </submittedName>
</protein>
<feature type="transmembrane region" description="Helical" evidence="1">
    <location>
        <begin position="121"/>
        <end position="140"/>
    </location>
</feature>
<evidence type="ECO:0000313" key="2">
    <source>
        <dbReference type="EMBL" id="MFC4360672.1"/>
    </source>
</evidence>
<feature type="transmembrane region" description="Helical" evidence="1">
    <location>
        <begin position="95"/>
        <end position="115"/>
    </location>
</feature>
<evidence type="ECO:0000313" key="3">
    <source>
        <dbReference type="Proteomes" id="UP001595840"/>
    </source>
</evidence>
<gene>
    <name evidence="2" type="ORF">ACFOX3_00075</name>
</gene>
<keyword evidence="1" id="KW-0812">Transmembrane</keyword>
<keyword evidence="1" id="KW-0472">Membrane</keyword>
<feature type="transmembrane region" description="Helical" evidence="1">
    <location>
        <begin position="12"/>
        <end position="34"/>
    </location>
</feature>
<keyword evidence="3" id="KW-1185">Reference proteome</keyword>